<dbReference type="EMBL" id="ML978129">
    <property type="protein sequence ID" value="KAF2096432.1"/>
    <property type="molecule type" value="Genomic_DNA"/>
</dbReference>
<keyword evidence="3 7" id="KW-0812">Transmembrane</keyword>
<keyword evidence="10" id="KW-1185">Reference proteome</keyword>
<dbReference type="FunFam" id="1.20.1250.20:FF:000295">
    <property type="entry name" value="Unplaced genomic scaffold supercont1.7, whole genome shotgun sequence"/>
    <property type="match status" value="1"/>
</dbReference>
<dbReference type="InterPro" id="IPR036259">
    <property type="entry name" value="MFS_trans_sf"/>
</dbReference>
<dbReference type="Gene3D" id="1.20.1250.20">
    <property type="entry name" value="MFS general substrate transporter like domains"/>
    <property type="match status" value="2"/>
</dbReference>
<feature type="transmembrane region" description="Helical" evidence="7">
    <location>
        <begin position="456"/>
        <end position="480"/>
    </location>
</feature>
<comment type="caution">
    <text evidence="9">The sequence shown here is derived from an EMBL/GenBank/DDBJ whole genome shotgun (WGS) entry which is preliminary data.</text>
</comment>
<dbReference type="SUPFAM" id="SSF103473">
    <property type="entry name" value="MFS general substrate transporter"/>
    <property type="match status" value="1"/>
</dbReference>
<comment type="subcellular location">
    <subcellularLocation>
        <location evidence="1">Membrane</location>
        <topology evidence="1">Multi-pass membrane protein</topology>
    </subcellularLocation>
</comment>
<dbReference type="GO" id="GO:0022857">
    <property type="term" value="F:transmembrane transporter activity"/>
    <property type="evidence" value="ECO:0007669"/>
    <property type="project" value="InterPro"/>
</dbReference>
<evidence type="ECO:0000256" key="6">
    <source>
        <dbReference type="ARBA" id="ARBA00037968"/>
    </source>
</evidence>
<feature type="transmembrane region" description="Helical" evidence="7">
    <location>
        <begin position="165"/>
        <end position="186"/>
    </location>
</feature>
<sequence>MEEKTDVQYAEHVDEAQHGVASPVSAHHGKLTEADIRHGDAALAVIGDERVELTDEDNKRIRRKTDLYLLPILIWMYLLQITDKSTLGYSAIFGLQTDTHLTGSQYSLIASISPIAQLAWQPFSSIVILKVPPRICVPIFILGWGISQAAMAACHDYSSLMATRFFLGLFEAGCLPMFSVITSNWYRRSEQPMRVAAWYSMNGIGTVVTAALSYGLGHIKSDALLPWQIIFLFFGLLTVITSPLIWWRLENNIATARFLNDEDKAKAIERLRANQTGTGTSEFKLRHVIEVLLEPKTYIFIAMTVLLNLGAQVAQTFGPLILAGFGFDKYTTSLLNIPFGVLQFLTILAGSYAAFKWKYKSAILAGFMLPVIAGIAILYAVPRTHADQGPLMFGYYLFSFLFAGNPLIVAWVVGNTAGSTKKSVMMAAYQAASSTGNIVGPLLFTSDQAPAYLPGLRAVLSVFCVLVLVVGLQVANLVILNKLQQKKRVRNGKRAVLTDHSMQNRYTGVDEENEEASGPRLGEAAFLDKTDRENDEFLYIY</sequence>
<keyword evidence="4 7" id="KW-1133">Transmembrane helix</keyword>
<dbReference type="Proteomes" id="UP000799772">
    <property type="component" value="Unassembled WGS sequence"/>
</dbReference>
<dbReference type="FunFam" id="1.20.1250.20:FF:000064">
    <property type="entry name" value="MFS allantoate transporter"/>
    <property type="match status" value="1"/>
</dbReference>
<feature type="transmembrane region" description="Helical" evidence="7">
    <location>
        <begin position="198"/>
        <end position="219"/>
    </location>
</feature>
<dbReference type="AlphaFoldDB" id="A0A9P4M6K9"/>
<dbReference type="OrthoDB" id="4454541at2759"/>
<evidence type="ECO:0000256" key="2">
    <source>
        <dbReference type="ARBA" id="ARBA00022448"/>
    </source>
</evidence>
<feature type="transmembrane region" description="Helical" evidence="7">
    <location>
        <begin position="426"/>
        <end position="444"/>
    </location>
</feature>
<evidence type="ECO:0000256" key="3">
    <source>
        <dbReference type="ARBA" id="ARBA00022692"/>
    </source>
</evidence>
<comment type="similarity">
    <text evidence="6">Belongs to the major facilitator superfamily. Allantoate permease family.</text>
</comment>
<feature type="transmembrane region" description="Helical" evidence="7">
    <location>
        <begin position="225"/>
        <end position="247"/>
    </location>
</feature>
<gene>
    <name evidence="9" type="ORF">NA57DRAFT_42051</name>
</gene>
<feature type="transmembrane region" description="Helical" evidence="7">
    <location>
        <begin position="298"/>
        <end position="322"/>
    </location>
</feature>
<dbReference type="GO" id="GO:0016020">
    <property type="term" value="C:membrane"/>
    <property type="evidence" value="ECO:0007669"/>
    <property type="project" value="UniProtKB-SubCell"/>
</dbReference>
<evidence type="ECO:0000259" key="8">
    <source>
        <dbReference type="PROSITE" id="PS50850"/>
    </source>
</evidence>
<evidence type="ECO:0000256" key="7">
    <source>
        <dbReference type="SAM" id="Phobius"/>
    </source>
</evidence>
<keyword evidence="2" id="KW-0813">Transport</keyword>
<dbReference type="PANTHER" id="PTHR43791:SF16">
    <property type="entry name" value="TRANSPORTER, PUTATIVE (AFU_ORTHOLOGUE AFUA_3G01840)-RELATED"/>
    <property type="match status" value="1"/>
</dbReference>
<feature type="domain" description="Major facilitator superfamily (MFS) profile" evidence="8">
    <location>
        <begin position="69"/>
        <end position="488"/>
    </location>
</feature>
<evidence type="ECO:0000256" key="1">
    <source>
        <dbReference type="ARBA" id="ARBA00004141"/>
    </source>
</evidence>
<protein>
    <submittedName>
        <fullName evidence="9">MFS general substrate transporter</fullName>
    </submittedName>
</protein>
<evidence type="ECO:0000313" key="9">
    <source>
        <dbReference type="EMBL" id="KAF2096432.1"/>
    </source>
</evidence>
<feature type="transmembrane region" description="Helical" evidence="7">
    <location>
        <begin position="334"/>
        <end position="355"/>
    </location>
</feature>
<dbReference type="InterPro" id="IPR020846">
    <property type="entry name" value="MFS_dom"/>
</dbReference>
<dbReference type="InterPro" id="IPR011701">
    <property type="entry name" value="MFS"/>
</dbReference>
<organism evidence="9 10">
    <name type="scientific">Rhizodiscina lignyota</name>
    <dbReference type="NCBI Taxonomy" id="1504668"/>
    <lineage>
        <taxon>Eukaryota</taxon>
        <taxon>Fungi</taxon>
        <taxon>Dikarya</taxon>
        <taxon>Ascomycota</taxon>
        <taxon>Pezizomycotina</taxon>
        <taxon>Dothideomycetes</taxon>
        <taxon>Pleosporomycetidae</taxon>
        <taxon>Aulographales</taxon>
        <taxon>Rhizodiscinaceae</taxon>
        <taxon>Rhizodiscina</taxon>
    </lineage>
</organism>
<reference evidence="9" key="1">
    <citation type="journal article" date="2020" name="Stud. Mycol.">
        <title>101 Dothideomycetes genomes: a test case for predicting lifestyles and emergence of pathogens.</title>
        <authorList>
            <person name="Haridas S."/>
            <person name="Albert R."/>
            <person name="Binder M."/>
            <person name="Bloem J."/>
            <person name="Labutti K."/>
            <person name="Salamov A."/>
            <person name="Andreopoulos B."/>
            <person name="Baker S."/>
            <person name="Barry K."/>
            <person name="Bills G."/>
            <person name="Bluhm B."/>
            <person name="Cannon C."/>
            <person name="Castanera R."/>
            <person name="Culley D."/>
            <person name="Daum C."/>
            <person name="Ezra D."/>
            <person name="Gonzalez J."/>
            <person name="Henrissat B."/>
            <person name="Kuo A."/>
            <person name="Liang C."/>
            <person name="Lipzen A."/>
            <person name="Lutzoni F."/>
            <person name="Magnuson J."/>
            <person name="Mondo S."/>
            <person name="Nolan M."/>
            <person name="Ohm R."/>
            <person name="Pangilinan J."/>
            <person name="Park H.-J."/>
            <person name="Ramirez L."/>
            <person name="Alfaro M."/>
            <person name="Sun H."/>
            <person name="Tritt A."/>
            <person name="Yoshinaga Y."/>
            <person name="Zwiers L.-H."/>
            <person name="Turgeon B."/>
            <person name="Goodwin S."/>
            <person name="Spatafora J."/>
            <person name="Crous P."/>
            <person name="Grigoriev I."/>
        </authorList>
    </citation>
    <scope>NUCLEOTIDE SEQUENCE</scope>
    <source>
        <strain evidence="9">CBS 133067</strain>
    </source>
</reference>
<evidence type="ECO:0000313" key="10">
    <source>
        <dbReference type="Proteomes" id="UP000799772"/>
    </source>
</evidence>
<feature type="transmembrane region" description="Helical" evidence="7">
    <location>
        <begin position="67"/>
        <end position="83"/>
    </location>
</feature>
<evidence type="ECO:0000256" key="4">
    <source>
        <dbReference type="ARBA" id="ARBA00022989"/>
    </source>
</evidence>
<keyword evidence="5 7" id="KW-0472">Membrane</keyword>
<dbReference type="PROSITE" id="PS50850">
    <property type="entry name" value="MFS"/>
    <property type="match status" value="1"/>
</dbReference>
<feature type="transmembrane region" description="Helical" evidence="7">
    <location>
        <begin position="362"/>
        <end position="381"/>
    </location>
</feature>
<accession>A0A9P4M6K9</accession>
<dbReference type="PANTHER" id="PTHR43791">
    <property type="entry name" value="PERMEASE-RELATED"/>
    <property type="match status" value="1"/>
</dbReference>
<feature type="transmembrane region" description="Helical" evidence="7">
    <location>
        <begin position="393"/>
        <end position="414"/>
    </location>
</feature>
<name>A0A9P4M6K9_9PEZI</name>
<dbReference type="Pfam" id="PF07690">
    <property type="entry name" value="MFS_1"/>
    <property type="match status" value="1"/>
</dbReference>
<proteinExistence type="inferred from homology"/>
<evidence type="ECO:0000256" key="5">
    <source>
        <dbReference type="ARBA" id="ARBA00023136"/>
    </source>
</evidence>